<dbReference type="PANTHER" id="PTHR43760">
    <property type="entry name" value="ENDORIBONUCLEASE-RELATED"/>
    <property type="match status" value="1"/>
</dbReference>
<dbReference type="RefSeq" id="WP_097055395.1">
    <property type="nucleotide sequence ID" value="NZ_OCMF01000001.1"/>
</dbReference>
<feature type="domain" description="Endoribonuclease L-PSP/chorismate mutase-like" evidence="2">
    <location>
        <begin position="21"/>
        <end position="154"/>
    </location>
</feature>
<dbReference type="EMBL" id="OCMF01000001">
    <property type="protein sequence ID" value="SOC79678.1"/>
    <property type="molecule type" value="Genomic_DNA"/>
</dbReference>
<dbReference type="Pfam" id="PF14588">
    <property type="entry name" value="YjgF_endoribonc"/>
    <property type="match status" value="1"/>
</dbReference>
<accession>A0A285X315</accession>
<sequence>MKKLLLLVLLITGPVWAQSPEERIAELGIELPEVRQPSANFVKWRQVDNLLFLAGEGSPEKGTLGKDLTTKEGYAAARNTGIRILATLKAATGDLDRIKQFVKVRGMVNSAPDFYEQPQVINGFSDLMFEVFGERGKHARAAVGHVSLPSNIAVEIEVVVELKEEGE</sequence>
<evidence type="ECO:0000313" key="4">
    <source>
        <dbReference type="Proteomes" id="UP000219193"/>
    </source>
</evidence>
<gene>
    <name evidence="3" type="ORF">SAMN06296241_1210</name>
</gene>
<dbReference type="InterPro" id="IPR035959">
    <property type="entry name" value="RutC-like_sf"/>
</dbReference>
<keyword evidence="4" id="KW-1185">Reference proteome</keyword>
<dbReference type="PANTHER" id="PTHR43760:SF1">
    <property type="entry name" value="ENDORIBONUCLEASE L-PSP_CHORISMATE MUTASE-LIKE DOMAIN-CONTAINING PROTEIN"/>
    <property type="match status" value="1"/>
</dbReference>
<feature type="chain" id="PRO_5012176759" evidence="1">
    <location>
        <begin position="18"/>
        <end position="167"/>
    </location>
</feature>
<dbReference type="CDD" id="cd02199">
    <property type="entry name" value="YjgF_YER057c_UK114_like_1"/>
    <property type="match status" value="1"/>
</dbReference>
<dbReference type="AlphaFoldDB" id="A0A285X315"/>
<dbReference type="OrthoDB" id="9806350at2"/>
<dbReference type="Proteomes" id="UP000219193">
    <property type="component" value="Unassembled WGS sequence"/>
</dbReference>
<protein>
    <submittedName>
        <fullName evidence="3">Enamine deaminase RidA, house cleaning of reactive enamine intermediates, YjgF/YER057c/UK114 family</fullName>
    </submittedName>
</protein>
<reference evidence="4" key="1">
    <citation type="submission" date="2017-09" db="EMBL/GenBank/DDBJ databases">
        <authorList>
            <person name="Varghese N."/>
            <person name="Submissions S."/>
        </authorList>
    </citation>
    <scope>NUCLEOTIDE SEQUENCE [LARGE SCALE GENOMIC DNA]</scope>
    <source>
        <strain evidence="4">CGMCC 1.12641</strain>
    </source>
</reference>
<evidence type="ECO:0000256" key="1">
    <source>
        <dbReference type="SAM" id="SignalP"/>
    </source>
</evidence>
<evidence type="ECO:0000259" key="2">
    <source>
        <dbReference type="Pfam" id="PF14588"/>
    </source>
</evidence>
<dbReference type="Gene3D" id="3.30.1330.40">
    <property type="entry name" value="RutC-like"/>
    <property type="match status" value="1"/>
</dbReference>
<proteinExistence type="predicted"/>
<evidence type="ECO:0000313" key="3">
    <source>
        <dbReference type="EMBL" id="SOC79678.1"/>
    </source>
</evidence>
<feature type="signal peptide" evidence="1">
    <location>
        <begin position="1"/>
        <end position="17"/>
    </location>
</feature>
<dbReference type="InterPro" id="IPR013813">
    <property type="entry name" value="Endoribo_LPSP/chorism_mut-like"/>
</dbReference>
<name>A0A285X315_9FLAO</name>
<keyword evidence="1" id="KW-0732">Signal</keyword>
<dbReference type="SUPFAM" id="SSF55298">
    <property type="entry name" value="YjgF-like"/>
    <property type="match status" value="1"/>
</dbReference>
<organism evidence="3 4">
    <name type="scientific">Salinimicrobium sediminis</name>
    <dbReference type="NCBI Taxonomy" id="1343891"/>
    <lineage>
        <taxon>Bacteria</taxon>
        <taxon>Pseudomonadati</taxon>
        <taxon>Bacteroidota</taxon>
        <taxon>Flavobacteriia</taxon>
        <taxon>Flavobacteriales</taxon>
        <taxon>Flavobacteriaceae</taxon>
        <taxon>Salinimicrobium</taxon>
    </lineage>
</organism>